<keyword evidence="5 11" id="KW-0812">Transmembrane</keyword>
<dbReference type="EMBL" id="JARKHS020002203">
    <property type="protein sequence ID" value="KAK8787021.1"/>
    <property type="molecule type" value="Genomic_DNA"/>
</dbReference>
<dbReference type="Proteomes" id="UP001321473">
    <property type="component" value="Unassembled WGS sequence"/>
</dbReference>
<proteinExistence type="inferred from homology"/>
<dbReference type="AlphaFoldDB" id="A0AAQ4FK14"/>
<dbReference type="PANTHER" id="PTHR21522">
    <property type="entry name" value="PROTON CHANNEL OTOP"/>
    <property type="match status" value="1"/>
</dbReference>
<keyword evidence="10" id="KW-0407">Ion channel</keyword>
<evidence type="ECO:0000313" key="13">
    <source>
        <dbReference type="Proteomes" id="UP001321473"/>
    </source>
</evidence>
<reference evidence="12 13" key="1">
    <citation type="journal article" date="2023" name="Arcadia Sci">
        <title>De novo assembly of a long-read Amblyomma americanum tick genome.</title>
        <authorList>
            <person name="Chou S."/>
            <person name="Poskanzer K.E."/>
            <person name="Rollins M."/>
            <person name="Thuy-Boun P.S."/>
        </authorList>
    </citation>
    <scope>NUCLEOTIDE SEQUENCE [LARGE SCALE GENOMIC DNA]</scope>
    <source>
        <strain evidence="12">F_SG_1</strain>
        <tissue evidence="12">Salivary glands</tissue>
    </source>
</reference>
<evidence type="ECO:0000256" key="1">
    <source>
        <dbReference type="ARBA" id="ARBA00004651"/>
    </source>
</evidence>
<keyword evidence="8" id="KW-0406">Ion transport</keyword>
<keyword evidence="7 11" id="KW-1133">Transmembrane helix</keyword>
<evidence type="ECO:0000256" key="10">
    <source>
        <dbReference type="ARBA" id="ARBA00023303"/>
    </source>
</evidence>
<evidence type="ECO:0000256" key="8">
    <source>
        <dbReference type="ARBA" id="ARBA00023065"/>
    </source>
</evidence>
<evidence type="ECO:0000313" key="12">
    <source>
        <dbReference type="EMBL" id="KAK8787021.1"/>
    </source>
</evidence>
<dbReference type="PANTHER" id="PTHR21522:SF62">
    <property type="entry name" value="OTOPETRIN-LIKE A, ISOFORM C"/>
    <property type="match status" value="1"/>
</dbReference>
<evidence type="ECO:0000256" key="11">
    <source>
        <dbReference type="SAM" id="Phobius"/>
    </source>
</evidence>
<keyword evidence="9 11" id="KW-0472">Membrane</keyword>
<keyword evidence="3" id="KW-0813">Transport</keyword>
<evidence type="ECO:0000256" key="5">
    <source>
        <dbReference type="ARBA" id="ARBA00022692"/>
    </source>
</evidence>
<evidence type="ECO:0000256" key="2">
    <source>
        <dbReference type="ARBA" id="ARBA00006513"/>
    </source>
</evidence>
<keyword evidence="13" id="KW-1185">Reference proteome</keyword>
<dbReference type="GO" id="GO:0005886">
    <property type="term" value="C:plasma membrane"/>
    <property type="evidence" value="ECO:0007669"/>
    <property type="project" value="UniProtKB-SubCell"/>
</dbReference>
<dbReference type="GO" id="GO:0015252">
    <property type="term" value="F:proton channel activity"/>
    <property type="evidence" value="ECO:0007669"/>
    <property type="project" value="InterPro"/>
</dbReference>
<organism evidence="12 13">
    <name type="scientific">Amblyomma americanum</name>
    <name type="common">Lone star tick</name>
    <dbReference type="NCBI Taxonomy" id="6943"/>
    <lineage>
        <taxon>Eukaryota</taxon>
        <taxon>Metazoa</taxon>
        <taxon>Ecdysozoa</taxon>
        <taxon>Arthropoda</taxon>
        <taxon>Chelicerata</taxon>
        <taxon>Arachnida</taxon>
        <taxon>Acari</taxon>
        <taxon>Parasitiformes</taxon>
        <taxon>Ixodida</taxon>
        <taxon>Ixodoidea</taxon>
        <taxon>Ixodidae</taxon>
        <taxon>Amblyomminae</taxon>
        <taxon>Amblyomma</taxon>
    </lineage>
</organism>
<gene>
    <name evidence="12" type="ORF">V5799_023201</name>
</gene>
<dbReference type="Pfam" id="PF03189">
    <property type="entry name" value="Otopetrin"/>
    <property type="match status" value="1"/>
</dbReference>
<evidence type="ECO:0000256" key="4">
    <source>
        <dbReference type="ARBA" id="ARBA00022475"/>
    </source>
</evidence>
<name>A0AAQ4FK14_AMBAM</name>
<comment type="subcellular location">
    <subcellularLocation>
        <location evidence="1">Cell membrane</location>
        <topology evidence="1">Multi-pass membrane protein</topology>
    </subcellularLocation>
</comment>
<evidence type="ECO:0000256" key="7">
    <source>
        <dbReference type="ARBA" id="ARBA00022989"/>
    </source>
</evidence>
<evidence type="ECO:0000256" key="3">
    <source>
        <dbReference type="ARBA" id="ARBA00022448"/>
    </source>
</evidence>
<evidence type="ECO:0000256" key="9">
    <source>
        <dbReference type="ARBA" id="ARBA00023136"/>
    </source>
</evidence>
<keyword evidence="6" id="KW-0375">Hydrogen ion transport</keyword>
<evidence type="ECO:0000256" key="6">
    <source>
        <dbReference type="ARBA" id="ARBA00022781"/>
    </source>
</evidence>
<feature type="transmembrane region" description="Helical" evidence="11">
    <location>
        <begin position="40"/>
        <end position="57"/>
    </location>
</feature>
<dbReference type="InterPro" id="IPR004878">
    <property type="entry name" value="Otopetrin"/>
</dbReference>
<accession>A0AAQ4FK14</accession>
<feature type="transmembrane region" description="Helical" evidence="11">
    <location>
        <begin position="69"/>
        <end position="91"/>
    </location>
</feature>
<comment type="similarity">
    <text evidence="2">Belongs to the otopetrin family.</text>
</comment>
<protein>
    <submittedName>
        <fullName evidence="12">Uncharacterized protein</fullName>
    </submittedName>
</protein>
<sequence length="112" mass="12970">MVTSILTIVQVTMQSLFIADITCRMTYLPEHDHSKPGRQVITFLLIGNLTLWIIYTFEKQKVEASPVQLGFYGFMAWTVIIRASLPLSIFYRFHSSVTFAEVWKNSYRNMGN</sequence>
<comment type="caution">
    <text evidence="12">The sequence shown here is derived from an EMBL/GenBank/DDBJ whole genome shotgun (WGS) entry which is preliminary data.</text>
</comment>
<keyword evidence="4" id="KW-1003">Cell membrane</keyword>